<dbReference type="Pfam" id="PF01988">
    <property type="entry name" value="VIT1"/>
    <property type="match status" value="1"/>
</dbReference>
<evidence type="ECO:0000256" key="1">
    <source>
        <dbReference type="ARBA" id="ARBA00004127"/>
    </source>
</evidence>
<dbReference type="Proteomes" id="UP000245942">
    <property type="component" value="Unassembled WGS sequence"/>
</dbReference>
<keyword evidence="3 7" id="KW-0812">Transmembrane</keyword>
<dbReference type="GO" id="GO:0005384">
    <property type="term" value="F:manganese ion transmembrane transporter activity"/>
    <property type="evidence" value="ECO:0007669"/>
    <property type="project" value="InterPro"/>
</dbReference>
<gene>
    <name evidence="8" type="ORF">BCV69DRAFT_287363</name>
</gene>
<dbReference type="AlphaFoldDB" id="A0A316U7B0"/>
<dbReference type="CDD" id="cd02435">
    <property type="entry name" value="CCC1"/>
    <property type="match status" value="1"/>
</dbReference>
<feature type="transmembrane region" description="Helical" evidence="7">
    <location>
        <begin position="269"/>
        <end position="289"/>
    </location>
</feature>
<evidence type="ECO:0000313" key="9">
    <source>
        <dbReference type="Proteomes" id="UP000245942"/>
    </source>
</evidence>
<accession>A0A316U7B0</accession>
<dbReference type="RefSeq" id="XP_025348280.1">
    <property type="nucleotide sequence ID" value="XM_025493562.1"/>
</dbReference>
<evidence type="ECO:0000256" key="4">
    <source>
        <dbReference type="ARBA" id="ARBA00022989"/>
    </source>
</evidence>
<dbReference type="InterPro" id="IPR008217">
    <property type="entry name" value="Ccc1_fam"/>
</dbReference>
<dbReference type="STRING" id="1684307.A0A316U7B0"/>
<name>A0A316U7B0_9BASI</name>
<keyword evidence="9" id="KW-1185">Reference proteome</keyword>
<evidence type="ECO:0000256" key="7">
    <source>
        <dbReference type="SAM" id="Phobius"/>
    </source>
</evidence>
<dbReference type="OrthoDB" id="73465at2759"/>
<comment type="subcellular location">
    <subcellularLocation>
        <location evidence="1">Endomembrane system</location>
        <topology evidence="1">Multi-pass membrane protein</topology>
    </subcellularLocation>
</comment>
<dbReference type="GeneID" id="37015296"/>
<sequence length="334" mass="35161">MTCEDCACSQACGSAPSAILPHKPAAQKASESSPLWSTIPARDSNDQTYGSVSSTEPMPSSTDRLPLTAPGRCEGNNVFRGGVCCRELKASDQRRLINPDLVRDVIIGLSDGLTVPFALTAGLSGVGSTRLVVIAGLAELVSGAISMGVGGFLSAQAELQHYEWTKRQTRERMARSCSSAVTDEINDILSPYGIPTDVAALVASKLRLYPDEEAEEKGLTPFILRLGEGLEPVSTSRAWQSAVTIGLSYFLGGLLPLFPYILLDTTRTALFTSIAVTGLVLMIFGVLKTKFTGGEEGLKGYGYGAVSTLAVGGLAAGASWLIVRSLEGAKESHL</sequence>
<reference evidence="8 9" key="1">
    <citation type="journal article" date="2018" name="Mol. Biol. Evol.">
        <title>Broad Genomic Sampling Reveals a Smut Pathogenic Ancestry of the Fungal Clade Ustilaginomycotina.</title>
        <authorList>
            <person name="Kijpornyongpan T."/>
            <person name="Mondo S.J."/>
            <person name="Barry K."/>
            <person name="Sandor L."/>
            <person name="Lee J."/>
            <person name="Lipzen A."/>
            <person name="Pangilinan J."/>
            <person name="LaButti K."/>
            <person name="Hainaut M."/>
            <person name="Henrissat B."/>
            <person name="Grigoriev I.V."/>
            <person name="Spatafora J.W."/>
            <person name="Aime M.C."/>
        </authorList>
    </citation>
    <scope>NUCLEOTIDE SEQUENCE [LARGE SCALE GENOMIC DNA]</scope>
    <source>
        <strain evidence="8 9">MCA 4718</strain>
    </source>
</reference>
<evidence type="ECO:0000313" key="8">
    <source>
        <dbReference type="EMBL" id="PWN21120.1"/>
    </source>
</evidence>
<feature type="transmembrane region" description="Helical" evidence="7">
    <location>
        <begin position="301"/>
        <end position="323"/>
    </location>
</feature>
<keyword evidence="4 7" id="KW-1133">Transmembrane helix</keyword>
<feature type="transmembrane region" description="Helical" evidence="7">
    <location>
        <begin position="238"/>
        <end position="262"/>
    </location>
</feature>
<dbReference type="GO" id="GO:0030026">
    <property type="term" value="P:intracellular manganese ion homeostasis"/>
    <property type="evidence" value="ECO:0007669"/>
    <property type="project" value="InterPro"/>
</dbReference>
<comment type="similarity">
    <text evidence="2">Belongs to the CCC1 family.</text>
</comment>
<dbReference type="PANTHER" id="PTHR31851">
    <property type="entry name" value="FE(2+)/MN(2+) TRANSPORTER PCL1"/>
    <property type="match status" value="1"/>
</dbReference>
<protein>
    <submittedName>
        <fullName evidence="8">DUF125-domain-containing protein</fullName>
    </submittedName>
</protein>
<evidence type="ECO:0000256" key="5">
    <source>
        <dbReference type="ARBA" id="ARBA00023136"/>
    </source>
</evidence>
<feature type="region of interest" description="Disordered" evidence="6">
    <location>
        <begin position="23"/>
        <end position="67"/>
    </location>
</feature>
<evidence type="ECO:0000256" key="6">
    <source>
        <dbReference type="SAM" id="MobiDB-lite"/>
    </source>
</evidence>
<evidence type="ECO:0000256" key="2">
    <source>
        <dbReference type="ARBA" id="ARBA00007049"/>
    </source>
</evidence>
<organism evidence="8 9">
    <name type="scientific">Pseudomicrostroma glucosiphilum</name>
    <dbReference type="NCBI Taxonomy" id="1684307"/>
    <lineage>
        <taxon>Eukaryota</taxon>
        <taxon>Fungi</taxon>
        <taxon>Dikarya</taxon>
        <taxon>Basidiomycota</taxon>
        <taxon>Ustilaginomycotina</taxon>
        <taxon>Exobasidiomycetes</taxon>
        <taxon>Microstromatales</taxon>
        <taxon>Microstromatales incertae sedis</taxon>
        <taxon>Pseudomicrostroma</taxon>
    </lineage>
</organism>
<feature type="compositionally biased region" description="Polar residues" evidence="6">
    <location>
        <begin position="46"/>
        <end position="63"/>
    </location>
</feature>
<dbReference type="GO" id="GO:0012505">
    <property type="term" value="C:endomembrane system"/>
    <property type="evidence" value="ECO:0007669"/>
    <property type="project" value="UniProtKB-SubCell"/>
</dbReference>
<proteinExistence type="inferred from homology"/>
<evidence type="ECO:0000256" key="3">
    <source>
        <dbReference type="ARBA" id="ARBA00022692"/>
    </source>
</evidence>
<dbReference type="EMBL" id="KZ819326">
    <property type="protein sequence ID" value="PWN21120.1"/>
    <property type="molecule type" value="Genomic_DNA"/>
</dbReference>
<keyword evidence="5 7" id="KW-0472">Membrane</keyword>